<accession>A0AA35VLK5</accession>
<dbReference type="EMBL" id="OX465086">
    <property type="protein sequence ID" value="CAI9262183.1"/>
    <property type="molecule type" value="Genomic_DNA"/>
</dbReference>
<protein>
    <submittedName>
        <fullName evidence="1">Uncharacterized protein</fullName>
    </submittedName>
</protein>
<dbReference type="AlphaFoldDB" id="A0AA35VLK5"/>
<dbReference type="Proteomes" id="UP001177003">
    <property type="component" value="Chromosome 0"/>
</dbReference>
<sequence>MLRKLYDEEQIEEDKFEEEEKEDFVPIYDADGEREFCERINFLVEEEFIEEIEEETNFMIGDEFVETIVEEINFADMGKIVEEIVIFVEQQISFQELTTMRTNDYKCHKNSGSHIFYEYNFFSKDLKEIQIGSFIDQEGFGERRKHGEMLDFTNYDLNNDVFVLSLFIDQKEKKDLLITFDKKFCAIRDGDFSFVAQKQQDQLFLDDGRILYPPKDDMMISKKICVHGGSNQSPKEALSGNSYANFLCCPQTKHIFINSSFIFQKHQDRWHEVCWERKKKDGSSSWECTKVAFHPQMEDTVRIEYGELFELFEEEHVYVEKRPSWSKEKVTLCNKKLFSRLNVMEGSYEGTTQFGSY</sequence>
<organism evidence="1 2">
    <name type="scientific">Lactuca saligna</name>
    <name type="common">Willowleaf lettuce</name>
    <dbReference type="NCBI Taxonomy" id="75948"/>
    <lineage>
        <taxon>Eukaryota</taxon>
        <taxon>Viridiplantae</taxon>
        <taxon>Streptophyta</taxon>
        <taxon>Embryophyta</taxon>
        <taxon>Tracheophyta</taxon>
        <taxon>Spermatophyta</taxon>
        <taxon>Magnoliopsida</taxon>
        <taxon>eudicotyledons</taxon>
        <taxon>Gunneridae</taxon>
        <taxon>Pentapetalae</taxon>
        <taxon>asterids</taxon>
        <taxon>campanulids</taxon>
        <taxon>Asterales</taxon>
        <taxon>Asteraceae</taxon>
        <taxon>Cichorioideae</taxon>
        <taxon>Cichorieae</taxon>
        <taxon>Lactucinae</taxon>
        <taxon>Lactuca</taxon>
    </lineage>
</organism>
<gene>
    <name evidence="1" type="ORF">LSALG_LOCUS2933</name>
</gene>
<proteinExistence type="predicted"/>
<evidence type="ECO:0000313" key="2">
    <source>
        <dbReference type="Proteomes" id="UP001177003"/>
    </source>
</evidence>
<name>A0AA35VLK5_LACSI</name>
<reference evidence="1" key="1">
    <citation type="submission" date="2023-04" db="EMBL/GenBank/DDBJ databases">
        <authorList>
            <person name="Vijverberg K."/>
            <person name="Xiong W."/>
            <person name="Schranz E."/>
        </authorList>
    </citation>
    <scope>NUCLEOTIDE SEQUENCE</scope>
</reference>
<keyword evidence="2" id="KW-1185">Reference proteome</keyword>
<evidence type="ECO:0000313" key="1">
    <source>
        <dbReference type="EMBL" id="CAI9262183.1"/>
    </source>
</evidence>